<evidence type="ECO:0000256" key="4">
    <source>
        <dbReference type="ARBA" id="ARBA00023136"/>
    </source>
</evidence>
<keyword evidence="8" id="KW-1185">Reference proteome</keyword>
<feature type="transmembrane region" description="Helical" evidence="5">
    <location>
        <begin position="55"/>
        <end position="77"/>
    </location>
</feature>
<dbReference type="InterPro" id="IPR004864">
    <property type="entry name" value="LEA_2"/>
</dbReference>
<dbReference type="EMBL" id="AUSU01010138">
    <property type="protein sequence ID" value="EPS57523.1"/>
    <property type="molecule type" value="Genomic_DNA"/>
</dbReference>
<name>S8D4D9_9LAMI</name>
<dbReference type="PANTHER" id="PTHR31415">
    <property type="entry name" value="OS05G0367900 PROTEIN"/>
    <property type="match status" value="1"/>
</dbReference>
<feature type="domain" description="Late embryogenesis abundant protein LEA-2 subgroup" evidence="6">
    <location>
        <begin position="109"/>
        <end position="211"/>
    </location>
</feature>
<proteinExistence type="predicted"/>
<dbReference type="PANTHER" id="PTHR31415:SF4">
    <property type="entry name" value="NDR1_HIN1-LIKE PROTEIN 3"/>
    <property type="match status" value="1"/>
</dbReference>
<keyword evidence="2 5" id="KW-0812">Transmembrane</keyword>
<sequence>MAETRQPYLNGAYYGPAIPPPTKTYHRPGRGGGGCCCNPFTCCCGCVANLICTCIFQILCTVLVLAGILIFVLWLIFRPNVIKFYATDAALTEFSLNGNNLQYNLELNFTIRNPNRRIGVYYDQIQAVALYEGQNFSAIELPAFYQGHKTTDTVAADFVGQTNFLLVGDALSNYGKDSNASAYNIDVKLYIRARLKFWIVKSMTVKPKIECNLDIPLSSNTTAASAAASFGSQRCSFDWR</sequence>
<gene>
    <name evidence="7" type="ORF">M569_17295</name>
</gene>
<comment type="subcellular location">
    <subcellularLocation>
        <location evidence="1">Membrane</location>
        <topology evidence="1">Single-pass membrane protein</topology>
    </subcellularLocation>
</comment>
<dbReference type="Pfam" id="PF03168">
    <property type="entry name" value="LEA_2"/>
    <property type="match status" value="1"/>
</dbReference>
<dbReference type="Proteomes" id="UP000015453">
    <property type="component" value="Unassembled WGS sequence"/>
</dbReference>
<evidence type="ECO:0000313" key="8">
    <source>
        <dbReference type="Proteomes" id="UP000015453"/>
    </source>
</evidence>
<evidence type="ECO:0000256" key="2">
    <source>
        <dbReference type="ARBA" id="ARBA00022692"/>
    </source>
</evidence>
<dbReference type="AlphaFoldDB" id="S8D4D9"/>
<reference evidence="7 8" key="1">
    <citation type="journal article" date="2013" name="BMC Genomics">
        <title>The miniature genome of a carnivorous plant Genlisea aurea contains a low number of genes and short non-coding sequences.</title>
        <authorList>
            <person name="Leushkin E.V."/>
            <person name="Sutormin R.A."/>
            <person name="Nabieva E.R."/>
            <person name="Penin A.A."/>
            <person name="Kondrashov A.S."/>
            <person name="Logacheva M.D."/>
        </authorList>
    </citation>
    <scope>NUCLEOTIDE SEQUENCE [LARGE SCALE GENOMIC DNA]</scope>
</reference>
<protein>
    <submittedName>
        <fullName evidence="7">Hairpin-inducing protein</fullName>
    </submittedName>
</protein>
<evidence type="ECO:0000256" key="5">
    <source>
        <dbReference type="SAM" id="Phobius"/>
    </source>
</evidence>
<dbReference type="GO" id="GO:0098542">
    <property type="term" value="P:defense response to other organism"/>
    <property type="evidence" value="ECO:0007669"/>
    <property type="project" value="InterPro"/>
</dbReference>
<accession>S8D4D9</accession>
<dbReference type="InterPro" id="IPR044839">
    <property type="entry name" value="NDR1-like"/>
</dbReference>
<evidence type="ECO:0000256" key="1">
    <source>
        <dbReference type="ARBA" id="ARBA00004167"/>
    </source>
</evidence>
<keyword evidence="4 5" id="KW-0472">Membrane</keyword>
<keyword evidence="3 5" id="KW-1133">Transmembrane helix</keyword>
<evidence type="ECO:0000256" key="3">
    <source>
        <dbReference type="ARBA" id="ARBA00022989"/>
    </source>
</evidence>
<evidence type="ECO:0000313" key="7">
    <source>
        <dbReference type="EMBL" id="EPS57523.1"/>
    </source>
</evidence>
<dbReference type="OrthoDB" id="1889094at2759"/>
<comment type="caution">
    <text evidence="7">The sequence shown here is derived from an EMBL/GenBank/DDBJ whole genome shotgun (WGS) entry which is preliminary data.</text>
</comment>
<dbReference type="GO" id="GO:0009506">
    <property type="term" value="C:plasmodesma"/>
    <property type="evidence" value="ECO:0007669"/>
    <property type="project" value="TreeGrafter"/>
</dbReference>
<evidence type="ECO:0000259" key="6">
    <source>
        <dbReference type="Pfam" id="PF03168"/>
    </source>
</evidence>
<dbReference type="GO" id="GO:0005886">
    <property type="term" value="C:plasma membrane"/>
    <property type="evidence" value="ECO:0007669"/>
    <property type="project" value="TreeGrafter"/>
</dbReference>
<organism evidence="7 8">
    <name type="scientific">Genlisea aurea</name>
    <dbReference type="NCBI Taxonomy" id="192259"/>
    <lineage>
        <taxon>Eukaryota</taxon>
        <taxon>Viridiplantae</taxon>
        <taxon>Streptophyta</taxon>
        <taxon>Embryophyta</taxon>
        <taxon>Tracheophyta</taxon>
        <taxon>Spermatophyta</taxon>
        <taxon>Magnoliopsida</taxon>
        <taxon>eudicotyledons</taxon>
        <taxon>Gunneridae</taxon>
        <taxon>Pentapetalae</taxon>
        <taxon>asterids</taxon>
        <taxon>lamiids</taxon>
        <taxon>Lamiales</taxon>
        <taxon>Lentibulariaceae</taxon>
        <taxon>Genlisea</taxon>
    </lineage>
</organism>